<gene>
    <name evidence="2" type="ORF">GCM10025778_26390</name>
</gene>
<feature type="domain" description="Endonuclease/exonuclease/phosphatase" evidence="1">
    <location>
        <begin position="23"/>
        <end position="268"/>
    </location>
</feature>
<dbReference type="CDD" id="cd09083">
    <property type="entry name" value="EEP-1"/>
    <property type="match status" value="1"/>
</dbReference>
<dbReference type="GO" id="GO:0004519">
    <property type="term" value="F:endonuclease activity"/>
    <property type="evidence" value="ECO:0007669"/>
    <property type="project" value="UniProtKB-KW"/>
</dbReference>
<reference evidence="3" key="1">
    <citation type="journal article" date="2019" name="Int. J. Syst. Evol. Microbiol.">
        <title>The Global Catalogue of Microorganisms (GCM) 10K type strain sequencing project: providing services to taxonomists for standard genome sequencing and annotation.</title>
        <authorList>
            <consortium name="The Broad Institute Genomics Platform"/>
            <consortium name="The Broad Institute Genome Sequencing Center for Infectious Disease"/>
            <person name="Wu L."/>
            <person name="Ma J."/>
        </authorList>
    </citation>
    <scope>NUCLEOTIDE SEQUENCE [LARGE SCALE GENOMIC DNA]</scope>
    <source>
        <strain evidence="3">JCM 18952</strain>
    </source>
</reference>
<organism evidence="2 3">
    <name type="scientific">Paeniglutamicibacter antarcticus</name>
    <dbReference type="NCBI Taxonomy" id="494023"/>
    <lineage>
        <taxon>Bacteria</taxon>
        <taxon>Bacillati</taxon>
        <taxon>Actinomycetota</taxon>
        <taxon>Actinomycetes</taxon>
        <taxon>Micrococcales</taxon>
        <taxon>Micrococcaceae</taxon>
        <taxon>Paeniglutamicibacter</taxon>
    </lineage>
</organism>
<dbReference type="SUPFAM" id="SSF56219">
    <property type="entry name" value="DNase I-like"/>
    <property type="match status" value="1"/>
</dbReference>
<dbReference type="Proteomes" id="UP001501257">
    <property type="component" value="Unassembled WGS sequence"/>
</dbReference>
<dbReference type="InterPro" id="IPR036691">
    <property type="entry name" value="Endo/exonu/phosph_ase_sf"/>
</dbReference>
<evidence type="ECO:0000313" key="3">
    <source>
        <dbReference type="Proteomes" id="UP001501257"/>
    </source>
</evidence>
<dbReference type="PANTHER" id="PTHR12121">
    <property type="entry name" value="CARBON CATABOLITE REPRESSOR PROTEIN 4"/>
    <property type="match status" value="1"/>
</dbReference>
<dbReference type="Pfam" id="PF03372">
    <property type="entry name" value="Exo_endo_phos"/>
    <property type="match status" value="1"/>
</dbReference>
<dbReference type="PANTHER" id="PTHR12121:SF36">
    <property type="entry name" value="ENDONUCLEASE_EXONUCLEASE_PHOSPHATASE DOMAIN-CONTAINING PROTEIN"/>
    <property type="match status" value="1"/>
</dbReference>
<comment type="caution">
    <text evidence="2">The sequence shown here is derived from an EMBL/GenBank/DDBJ whole genome shotgun (WGS) entry which is preliminary data.</text>
</comment>
<accession>A0ABP9TPP0</accession>
<proteinExistence type="predicted"/>
<keyword evidence="2" id="KW-0378">Hydrolase</keyword>
<evidence type="ECO:0000259" key="1">
    <source>
        <dbReference type="Pfam" id="PF03372"/>
    </source>
</evidence>
<keyword evidence="2" id="KW-0540">Nuclease</keyword>
<dbReference type="InterPro" id="IPR050410">
    <property type="entry name" value="CCR4/nocturin_mRNA_transcr"/>
</dbReference>
<name>A0ABP9TPP0_9MICC</name>
<dbReference type="InterPro" id="IPR005135">
    <property type="entry name" value="Endo/exonuclease/phosphatase"/>
</dbReference>
<keyword evidence="3" id="KW-1185">Reference proteome</keyword>
<sequence length="284" mass="31471">MAAASQVVDPLIGYVVEPSVHVMSWNIRRRVRHLIPKAVDRWDRRAPALRELLQAERPTLLGVQEALPDQARFVGDSLGDGYRQVGHGRAADGRGEGCPIYYDAERLQLRDWEQLALSNRPTRPGSTSWGNILPRILVSATFEDRATSRQFMVLNTHLDHLSARSRLRSAQAIRDVVSTAVLPAVVMGDMNAGAGSVPLRKLLGSGLLAETWAKAQSHDSEEWGTYSNYQTPRSGIDRLDWILASPAFRVDRAAINQQRNADAWASDHLPVQAVLILSGNPPHR</sequence>
<dbReference type="Gene3D" id="3.60.10.10">
    <property type="entry name" value="Endonuclease/exonuclease/phosphatase"/>
    <property type="match status" value="1"/>
</dbReference>
<protein>
    <submittedName>
        <fullName evidence="2">Endonuclease/exonuclease/phosphatase family protein</fullName>
    </submittedName>
</protein>
<dbReference type="EMBL" id="BAABLK010000035">
    <property type="protein sequence ID" value="GAA5228106.1"/>
    <property type="molecule type" value="Genomic_DNA"/>
</dbReference>
<keyword evidence="2" id="KW-0255">Endonuclease</keyword>
<evidence type="ECO:0000313" key="2">
    <source>
        <dbReference type="EMBL" id="GAA5228106.1"/>
    </source>
</evidence>